<keyword evidence="5" id="KW-0249">Electron transport</keyword>
<feature type="signal peptide" evidence="9">
    <location>
        <begin position="1"/>
        <end position="22"/>
    </location>
</feature>
<dbReference type="GO" id="GO:0020037">
    <property type="term" value="F:heme binding"/>
    <property type="evidence" value="ECO:0007669"/>
    <property type="project" value="InterPro"/>
</dbReference>
<dbReference type="PRINTS" id="PR00606">
    <property type="entry name" value="CYTCHROMECID"/>
</dbReference>
<dbReference type="Gene3D" id="1.10.760.10">
    <property type="entry name" value="Cytochrome c-like domain"/>
    <property type="match status" value="1"/>
</dbReference>
<dbReference type="EMBL" id="SWAV01000001">
    <property type="protein sequence ID" value="TKA92946.1"/>
    <property type="molecule type" value="Genomic_DNA"/>
</dbReference>
<dbReference type="GO" id="GO:0005506">
    <property type="term" value="F:iron ion binding"/>
    <property type="evidence" value="ECO:0007669"/>
    <property type="project" value="InterPro"/>
</dbReference>
<evidence type="ECO:0000313" key="13">
    <source>
        <dbReference type="EMBL" id="TKA92946.1"/>
    </source>
</evidence>
<gene>
    <name evidence="13" type="ORF">FA869_01810</name>
    <name evidence="12" type="ORF">SAMN04487855_1792</name>
    <name evidence="11" type="ORF">SAMN05216589_1522</name>
</gene>
<comment type="PTM">
    <text evidence="8">Binds 1 heme c group covalently per subunit.</text>
</comment>
<dbReference type="Proteomes" id="UP000305198">
    <property type="component" value="Unassembled WGS sequence"/>
</dbReference>
<feature type="binding site" description="covalent" evidence="8">
    <location>
        <position position="32"/>
    </location>
    <ligand>
        <name>heme c</name>
        <dbReference type="ChEBI" id="CHEBI:61717"/>
    </ligand>
</feature>
<evidence type="ECO:0000256" key="4">
    <source>
        <dbReference type="ARBA" id="ARBA00022723"/>
    </source>
</evidence>
<dbReference type="InterPro" id="IPR002324">
    <property type="entry name" value="Cyt_c_ID"/>
</dbReference>
<evidence type="ECO:0000256" key="6">
    <source>
        <dbReference type="ARBA" id="ARBA00023004"/>
    </source>
</evidence>
<feature type="binding site" description="covalent" evidence="8">
    <location>
        <position position="81"/>
    </location>
    <ligand>
        <name>heme c</name>
        <dbReference type="ChEBI" id="CHEBI:61717"/>
    </ligand>
</feature>
<evidence type="ECO:0000256" key="7">
    <source>
        <dbReference type="ARBA" id="ARBA00031244"/>
    </source>
</evidence>
<evidence type="ECO:0000256" key="3">
    <source>
        <dbReference type="ARBA" id="ARBA00022617"/>
    </source>
</evidence>
<dbReference type="OrthoDB" id="9814063at2"/>
<evidence type="ECO:0000313" key="14">
    <source>
        <dbReference type="Proteomes" id="UP000186599"/>
    </source>
</evidence>
<dbReference type="Pfam" id="PF00034">
    <property type="entry name" value="Cytochrom_C"/>
    <property type="match status" value="1"/>
</dbReference>
<name>A0A031MEI0_9GAMM</name>
<proteinExistence type="predicted"/>
<evidence type="ECO:0000256" key="5">
    <source>
        <dbReference type="ARBA" id="ARBA00022982"/>
    </source>
</evidence>
<keyword evidence="14" id="KW-1185">Reference proteome</keyword>
<keyword evidence="9" id="KW-0732">Signal</keyword>
<dbReference type="InterPro" id="IPR036909">
    <property type="entry name" value="Cyt_c-like_dom_sf"/>
</dbReference>
<dbReference type="Proteomes" id="UP000186599">
    <property type="component" value="Unassembled WGS sequence"/>
</dbReference>
<evidence type="ECO:0000313" key="12">
    <source>
        <dbReference type="EMBL" id="SFL95905.1"/>
    </source>
</evidence>
<evidence type="ECO:0000256" key="8">
    <source>
        <dbReference type="PIRSR" id="PIRSR602324-1"/>
    </source>
</evidence>
<evidence type="ECO:0000313" key="16">
    <source>
        <dbReference type="Proteomes" id="UP000305198"/>
    </source>
</evidence>
<feature type="chain" id="PRO_5010401314" description="Cytochrome c-551" evidence="9">
    <location>
        <begin position="23"/>
        <end position="102"/>
    </location>
</feature>
<keyword evidence="6 8" id="KW-0408">Iron</keyword>
<dbReference type="SUPFAM" id="SSF46626">
    <property type="entry name" value="Cytochrome c"/>
    <property type="match status" value="1"/>
</dbReference>
<reference evidence="13 16" key="2">
    <citation type="submission" date="2019-04" db="EMBL/GenBank/DDBJ databases">
        <title>Crypto-aerobic microbial life in anoxic (sulfidic) marine sediments.</title>
        <authorList>
            <person name="Bhattacharya S."/>
            <person name="Roy C."/>
            <person name="Mondal N."/>
            <person name="Sarkar J."/>
            <person name="Mandal S."/>
            <person name="Rameez M.J."/>
            <person name="Ghosh W."/>
        </authorList>
    </citation>
    <scope>NUCLEOTIDE SEQUENCE [LARGE SCALE GENOMIC DNA]</scope>
    <source>
        <strain evidence="13 16">SBBB</strain>
    </source>
</reference>
<feature type="binding site" description="covalent" evidence="8">
    <location>
        <position position="36"/>
    </location>
    <ligand>
        <name>heme c</name>
        <dbReference type="ChEBI" id="CHEBI:61717"/>
    </ligand>
</feature>
<evidence type="ECO:0000313" key="11">
    <source>
        <dbReference type="EMBL" id="SER83937.1"/>
    </source>
</evidence>
<dbReference type="EMBL" id="FOUA01000002">
    <property type="protein sequence ID" value="SFL95905.1"/>
    <property type="molecule type" value="Genomic_DNA"/>
</dbReference>
<protein>
    <recommendedName>
        <fullName evidence="1">Cytochrome c-551</fullName>
    </recommendedName>
    <alternativeName>
        <fullName evidence="7">Cytochrome c551</fullName>
    </alternativeName>
</protein>
<dbReference type="EMBL" id="FOGN01000002">
    <property type="protein sequence ID" value="SER83937.1"/>
    <property type="molecule type" value="Genomic_DNA"/>
</dbReference>
<evidence type="ECO:0000313" key="15">
    <source>
        <dbReference type="Proteomes" id="UP000186904"/>
    </source>
</evidence>
<accession>A0A031MEI0</accession>
<keyword evidence="2" id="KW-0813">Transport</keyword>
<evidence type="ECO:0000256" key="2">
    <source>
        <dbReference type="ARBA" id="ARBA00022448"/>
    </source>
</evidence>
<keyword evidence="4 8" id="KW-0479">Metal-binding</keyword>
<keyword evidence="3 8" id="KW-0349">Heme</keyword>
<evidence type="ECO:0000259" key="10">
    <source>
        <dbReference type="PROSITE" id="PS51007"/>
    </source>
</evidence>
<reference evidence="14 15" key="1">
    <citation type="submission" date="2016-10" db="EMBL/GenBank/DDBJ databases">
        <authorList>
            <person name="de Groot N.N."/>
        </authorList>
    </citation>
    <scope>NUCLEOTIDE SEQUENCE [LARGE SCALE GENOMIC DNA]</scope>
    <source>
        <strain evidence="12 14">CGMCC 1.9095</strain>
        <strain evidence="11 15">DSM 22558</strain>
    </source>
</reference>
<feature type="domain" description="Cytochrome c" evidence="10">
    <location>
        <begin position="18"/>
        <end position="102"/>
    </location>
</feature>
<dbReference type="AlphaFoldDB" id="A0A031MEI0"/>
<evidence type="ECO:0000256" key="1">
    <source>
        <dbReference type="ARBA" id="ARBA00021020"/>
    </source>
</evidence>
<dbReference type="RefSeq" id="WP_036991770.1">
    <property type="nucleotide sequence ID" value="NZ_FOGN01000002.1"/>
</dbReference>
<dbReference type="STRING" id="653930.SAMN05216589_1522"/>
<dbReference type="PROSITE" id="PS51007">
    <property type="entry name" value="CYTC"/>
    <property type="match status" value="1"/>
</dbReference>
<dbReference type="Proteomes" id="UP000186904">
    <property type="component" value="Unassembled WGS sequence"/>
</dbReference>
<dbReference type="GO" id="GO:0009055">
    <property type="term" value="F:electron transfer activity"/>
    <property type="evidence" value="ECO:0007669"/>
    <property type="project" value="InterPro"/>
</dbReference>
<evidence type="ECO:0000256" key="9">
    <source>
        <dbReference type="SAM" id="SignalP"/>
    </source>
</evidence>
<dbReference type="InterPro" id="IPR009056">
    <property type="entry name" value="Cyt_c-like_dom"/>
</dbReference>
<sequence>MKFYLLPLVAAAALTAAHSASAAEELFQSKVCVACHTVDTKLVGPAMKEVAAKYGEQADGKEHIMASIQNGSSGIWGPIPMPPNQVTEEEAGKLADWILSLN</sequence>
<organism evidence="13 16">
    <name type="scientific">Halopseudomonas bauzanensis</name>
    <dbReference type="NCBI Taxonomy" id="653930"/>
    <lineage>
        <taxon>Bacteria</taxon>
        <taxon>Pseudomonadati</taxon>
        <taxon>Pseudomonadota</taxon>
        <taxon>Gammaproteobacteria</taxon>
        <taxon>Pseudomonadales</taxon>
        <taxon>Pseudomonadaceae</taxon>
        <taxon>Halopseudomonas</taxon>
    </lineage>
</organism>